<reference evidence="3" key="1">
    <citation type="submission" date="2016-10" db="EMBL/GenBank/DDBJ databases">
        <authorList>
            <person name="de Groot N.N."/>
        </authorList>
    </citation>
    <scope>NUCLEOTIDE SEQUENCE</scope>
</reference>
<keyword evidence="1" id="KW-0175">Coiled coil</keyword>
<name>A0A1W1BG91_9ZZZZ</name>
<evidence type="ECO:0000256" key="1">
    <source>
        <dbReference type="SAM" id="Coils"/>
    </source>
</evidence>
<protein>
    <submittedName>
        <fullName evidence="3">DNA recombination protein RmuC</fullName>
    </submittedName>
</protein>
<evidence type="ECO:0000256" key="2">
    <source>
        <dbReference type="SAM" id="Phobius"/>
    </source>
</evidence>
<dbReference type="AlphaFoldDB" id="A0A1W1BG91"/>
<organism evidence="3">
    <name type="scientific">hydrothermal vent metagenome</name>
    <dbReference type="NCBI Taxonomy" id="652676"/>
    <lineage>
        <taxon>unclassified sequences</taxon>
        <taxon>metagenomes</taxon>
        <taxon>ecological metagenomes</taxon>
    </lineage>
</organism>
<proteinExistence type="predicted"/>
<keyword evidence="2" id="KW-1133">Transmembrane helix</keyword>
<accession>A0A1W1BG91</accession>
<feature type="coiled-coil region" evidence="1">
    <location>
        <begin position="57"/>
        <end position="84"/>
    </location>
</feature>
<keyword evidence="2" id="KW-0812">Transmembrane</keyword>
<sequence>MQELLNEILKYIEKDSILTLLAMIAIVVVLVILLILVVSSMRIKIYKDRWWNIQIDNQKKSEYIKDLEQELQSFQIKGANQNEEVLYFAKTRETLKKSMDEFILLQKDFSQLNKEFTYMESELHNTQNMKDKVQEDYQRLLIRFDTTVEENMKHRTNNTRLLTKLESESKKGIHE</sequence>
<evidence type="ECO:0000313" key="3">
    <source>
        <dbReference type="EMBL" id="SFV52523.1"/>
    </source>
</evidence>
<dbReference type="EMBL" id="FPHM01000002">
    <property type="protein sequence ID" value="SFV52523.1"/>
    <property type="molecule type" value="Genomic_DNA"/>
</dbReference>
<keyword evidence="2" id="KW-0472">Membrane</keyword>
<gene>
    <name evidence="3" type="ORF">MNB_SV-13-1935</name>
</gene>
<feature type="transmembrane region" description="Helical" evidence="2">
    <location>
        <begin position="20"/>
        <end position="39"/>
    </location>
</feature>